<organism evidence="5 6">
    <name type="scientific">Vibrio ziniensis</name>
    <dbReference type="NCBI Taxonomy" id="2711221"/>
    <lineage>
        <taxon>Bacteria</taxon>
        <taxon>Pseudomonadati</taxon>
        <taxon>Pseudomonadota</taxon>
        <taxon>Gammaproteobacteria</taxon>
        <taxon>Vibrionales</taxon>
        <taxon>Vibrionaceae</taxon>
        <taxon>Vibrio</taxon>
    </lineage>
</organism>
<comment type="subcellular location">
    <subcellularLocation>
        <location evidence="1">Cell envelope</location>
    </subcellularLocation>
</comment>
<dbReference type="PROSITE" id="PS51257">
    <property type="entry name" value="PROKAR_LIPOPROTEIN"/>
    <property type="match status" value="1"/>
</dbReference>
<feature type="chain" id="PRO_5026172607" evidence="3">
    <location>
        <begin position="24"/>
        <end position="343"/>
    </location>
</feature>
<evidence type="ECO:0000256" key="1">
    <source>
        <dbReference type="ARBA" id="ARBA00004196"/>
    </source>
</evidence>
<name>A0A6G7CIS3_9VIBR</name>
<evidence type="ECO:0000256" key="3">
    <source>
        <dbReference type="SAM" id="SignalP"/>
    </source>
</evidence>
<evidence type="ECO:0000256" key="2">
    <source>
        <dbReference type="ARBA" id="ARBA00022729"/>
    </source>
</evidence>
<gene>
    <name evidence="5" type="ORF">G5S32_08190</name>
</gene>
<evidence type="ECO:0000259" key="4">
    <source>
        <dbReference type="Pfam" id="PF09375"/>
    </source>
</evidence>
<dbReference type="Pfam" id="PF09375">
    <property type="entry name" value="Peptidase_M75"/>
    <property type="match status" value="1"/>
</dbReference>
<keyword evidence="6" id="KW-1185">Reference proteome</keyword>
<sequence>MTFKYFLPSILVLSLTACQSNQTASYADQTRHVSQSTYLVEYQAANHFSVQAHSLAQAFANYCETDVADNSELKQQWHTTMLAWMALQGQERGPADALAQSWNVQFWPDKKNTTGLKMTALTKQDKFWTAAEISENSVTVQGLGALEWLIYDSKSPLTSSKAQACMSATAISKNLANRADTIEKAWRTNPWTKLDEQSWKSEYIALLSNQLEFSMSKLSRPLANIGKPRPYFSESWRSKTSMFNLKANVEAMQALYLSNGSGLDQMLRDRGLVDLADRVKTQYANLVEAWPEEGSLFDLLQTKDGYRMVLSQYNKMDQLKYLLHDEVSVALDVVIGFNATDGD</sequence>
<evidence type="ECO:0000313" key="5">
    <source>
        <dbReference type="EMBL" id="QIH41970.1"/>
    </source>
</evidence>
<proteinExistence type="predicted"/>
<dbReference type="GO" id="GO:0030313">
    <property type="term" value="C:cell envelope"/>
    <property type="evidence" value="ECO:0007669"/>
    <property type="project" value="UniProtKB-SubCell"/>
</dbReference>
<dbReference type="Proteomes" id="UP000503003">
    <property type="component" value="Chromosome 1"/>
</dbReference>
<reference evidence="5 6" key="1">
    <citation type="submission" date="2020-02" db="EMBL/GenBank/DDBJ databases">
        <title>A complete genome of a marine bacterium Vibrio sp. ZWAL4003 isolated from the mangrove sediment with the ability to degrade polysaccharides.</title>
        <authorList>
            <person name="Wu J."/>
            <person name="Qu W."/>
            <person name="Zeng R."/>
        </authorList>
    </citation>
    <scope>NUCLEOTIDE SEQUENCE [LARGE SCALE GENOMIC DNA]</scope>
    <source>
        <strain evidence="5 6">ZWAL4003</strain>
    </source>
</reference>
<dbReference type="Gene3D" id="1.20.1420.20">
    <property type="entry name" value="M75 peptidase, HXXE motif"/>
    <property type="match status" value="1"/>
</dbReference>
<feature type="domain" description="Imelysin-like" evidence="4">
    <location>
        <begin position="44"/>
        <end position="322"/>
    </location>
</feature>
<dbReference type="InterPro" id="IPR038352">
    <property type="entry name" value="Imelysin_sf"/>
</dbReference>
<dbReference type="EMBL" id="CP049331">
    <property type="protein sequence ID" value="QIH41970.1"/>
    <property type="molecule type" value="Genomic_DNA"/>
</dbReference>
<dbReference type="CDD" id="cd14659">
    <property type="entry name" value="Imelysin-like_IPPA"/>
    <property type="match status" value="1"/>
</dbReference>
<feature type="signal peptide" evidence="3">
    <location>
        <begin position="1"/>
        <end position="23"/>
    </location>
</feature>
<dbReference type="InterPro" id="IPR018976">
    <property type="entry name" value="Imelysin-like"/>
</dbReference>
<dbReference type="RefSeq" id="WP_165311549.1">
    <property type="nucleotide sequence ID" value="NZ_CP049331.1"/>
</dbReference>
<evidence type="ECO:0000313" key="6">
    <source>
        <dbReference type="Proteomes" id="UP000503003"/>
    </source>
</evidence>
<keyword evidence="2 3" id="KW-0732">Signal</keyword>
<dbReference type="KEGG" id="vzi:G5S32_08190"/>
<dbReference type="AlphaFoldDB" id="A0A6G7CIS3"/>
<accession>A0A6G7CIS3</accession>
<dbReference type="InterPro" id="IPR034984">
    <property type="entry name" value="Imelysin-like_IPPA"/>
</dbReference>
<protein>
    <submittedName>
        <fullName evidence="5">Iron-regulated protein A</fullName>
    </submittedName>
</protein>